<keyword evidence="3" id="KW-1185">Reference proteome</keyword>
<feature type="region of interest" description="Disordered" evidence="1">
    <location>
        <begin position="147"/>
        <end position="170"/>
    </location>
</feature>
<dbReference type="HOGENOM" id="CLU_491847_0_0_1"/>
<dbReference type="OrthoDB" id="3233731at2759"/>
<evidence type="ECO:0000256" key="1">
    <source>
        <dbReference type="SAM" id="MobiDB-lite"/>
    </source>
</evidence>
<feature type="region of interest" description="Disordered" evidence="1">
    <location>
        <begin position="72"/>
        <end position="93"/>
    </location>
</feature>
<organism evidence="2 3">
    <name type="scientific">Phlebiopsis gigantea (strain 11061_1 CR5-6)</name>
    <name type="common">White-rot fungus</name>
    <name type="synonym">Peniophora gigantea</name>
    <dbReference type="NCBI Taxonomy" id="745531"/>
    <lineage>
        <taxon>Eukaryota</taxon>
        <taxon>Fungi</taxon>
        <taxon>Dikarya</taxon>
        <taxon>Basidiomycota</taxon>
        <taxon>Agaricomycotina</taxon>
        <taxon>Agaricomycetes</taxon>
        <taxon>Polyporales</taxon>
        <taxon>Phanerochaetaceae</taxon>
        <taxon>Phlebiopsis</taxon>
    </lineage>
</organism>
<feature type="compositionally biased region" description="Low complexity" evidence="1">
    <location>
        <begin position="80"/>
        <end position="93"/>
    </location>
</feature>
<feature type="region of interest" description="Disordered" evidence="1">
    <location>
        <begin position="409"/>
        <end position="463"/>
    </location>
</feature>
<protein>
    <submittedName>
        <fullName evidence="2">Uncharacterized protein</fullName>
    </submittedName>
</protein>
<gene>
    <name evidence="2" type="ORF">PHLGIDRAFT_35147</name>
</gene>
<sequence>MSVGPTREVIAPTTTEPAPLYPFLSQPPPQKKRPTQPLPSPPSQAPASLVHPPLRRRSATIAAISAWVAEVRPGTPAPYSPRRSPSIHRSSVSRRLSVSGRAASASYINLGETSTNKLSLTPSIADFQPDFTTLGYTSIFVRFPNTPSTPEMDSKYATPRLASPAAPPCPANAKRVLKNFKSLTSLKPTRKARSRAPSSPPYSPSKASAEARRDRALSNAAVTKAKKSKYTKFRPAPLSSEMALAQLLDGGSLDDHVKRYIELQAKAAGADKIDGRLVGVGDVWRDGEGGIWRDQDEEWEFAHLLGGEEDFGAGDAHWVQFGSPKLAEDERRESLSTQDSDLSAQYAMDVETELHDDLAGFGGALLSTTTIKPGMSVLAIPLRSRRAAKHLHKPEFLLDVFPIPRSPSSTKYGPHSPFSPHVSALRLGKAARPKTKARRRPAPLTLAPLSPSLKRPTNPDADPEQLRREFLMDSFAPRPRNRSCRHSPSQRHGIAVFDIASKKLASGKPSLMNMKGLFRSMSSKKADSPA</sequence>
<accession>A0A0C3S016</accession>
<feature type="region of interest" description="Disordered" evidence="1">
    <location>
        <begin position="186"/>
        <end position="221"/>
    </location>
</feature>
<proteinExistence type="predicted"/>
<dbReference type="EMBL" id="KN840485">
    <property type="protein sequence ID" value="KIP08121.1"/>
    <property type="molecule type" value="Genomic_DNA"/>
</dbReference>
<evidence type="ECO:0000313" key="3">
    <source>
        <dbReference type="Proteomes" id="UP000053257"/>
    </source>
</evidence>
<name>A0A0C3S016_PHLG1</name>
<evidence type="ECO:0000313" key="2">
    <source>
        <dbReference type="EMBL" id="KIP08121.1"/>
    </source>
</evidence>
<reference evidence="2 3" key="1">
    <citation type="journal article" date="2014" name="PLoS Genet.">
        <title>Analysis of the Phlebiopsis gigantea genome, transcriptome and secretome provides insight into its pioneer colonization strategies of wood.</title>
        <authorList>
            <person name="Hori C."/>
            <person name="Ishida T."/>
            <person name="Igarashi K."/>
            <person name="Samejima M."/>
            <person name="Suzuki H."/>
            <person name="Master E."/>
            <person name="Ferreira P."/>
            <person name="Ruiz-Duenas F.J."/>
            <person name="Held B."/>
            <person name="Canessa P."/>
            <person name="Larrondo L.F."/>
            <person name="Schmoll M."/>
            <person name="Druzhinina I.S."/>
            <person name="Kubicek C.P."/>
            <person name="Gaskell J.A."/>
            <person name="Kersten P."/>
            <person name="St John F."/>
            <person name="Glasner J."/>
            <person name="Sabat G."/>
            <person name="Splinter BonDurant S."/>
            <person name="Syed K."/>
            <person name="Yadav J."/>
            <person name="Mgbeahuruike A.C."/>
            <person name="Kovalchuk A."/>
            <person name="Asiegbu F.O."/>
            <person name="Lackner G."/>
            <person name="Hoffmeister D."/>
            <person name="Rencoret J."/>
            <person name="Gutierrez A."/>
            <person name="Sun H."/>
            <person name="Lindquist E."/>
            <person name="Barry K."/>
            <person name="Riley R."/>
            <person name="Grigoriev I.V."/>
            <person name="Henrissat B."/>
            <person name="Kues U."/>
            <person name="Berka R.M."/>
            <person name="Martinez A.T."/>
            <person name="Covert S.F."/>
            <person name="Blanchette R.A."/>
            <person name="Cullen D."/>
        </authorList>
    </citation>
    <scope>NUCLEOTIDE SEQUENCE [LARGE SCALE GENOMIC DNA]</scope>
    <source>
        <strain evidence="2 3">11061_1 CR5-6</strain>
    </source>
</reference>
<feature type="region of interest" description="Disordered" evidence="1">
    <location>
        <begin position="1"/>
        <end position="52"/>
    </location>
</feature>
<feature type="compositionally biased region" description="Basic residues" evidence="1">
    <location>
        <begin position="429"/>
        <end position="441"/>
    </location>
</feature>
<dbReference type="Proteomes" id="UP000053257">
    <property type="component" value="Unassembled WGS sequence"/>
</dbReference>
<dbReference type="AlphaFoldDB" id="A0A0C3S016"/>